<gene>
    <name evidence="1" type="ORF">GN244_ATG11926</name>
    <name evidence="2" type="ORF">GN958_ATG22577</name>
</gene>
<dbReference type="AlphaFoldDB" id="A0A833W002"/>
<name>A0A833W002_PHYIN</name>
<sequence>MIRFSRASLALGVTVAGLRPNVSGPKSGFSVSLWTMRRVVTRLGYAYVTGQIRDIAADAASTVKCCM</sequence>
<organism evidence="1 3">
    <name type="scientific">Phytophthora infestans</name>
    <name type="common">Potato late blight agent</name>
    <name type="synonym">Botrytis infestans</name>
    <dbReference type="NCBI Taxonomy" id="4787"/>
    <lineage>
        <taxon>Eukaryota</taxon>
        <taxon>Sar</taxon>
        <taxon>Stramenopiles</taxon>
        <taxon>Oomycota</taxon>
        <taxon>Peronosporomycetes</taxon>
        <taxon>Peronosporales</taxon>
        <taxon>Peronosporaceae</taxon>
        <taxon>Phytophthora</taxon>
    </lineage>
</organism>
<accession>A0A833W002</accession>
<dbReference type="EMBL" id="WSZM01000282">
    <property type="protein sequence ID" value="KAF4036109.1"/>
    <property type="molecule type" value="Genomic_DNA"/>
</dbReference>
<dbReference type="Proteomes" id="UP000704712">
    <property type="component" value="Unassembled WGS sequence"/>
</dbReference>
<evidence type="ECO:0000313" key="1">
    <source>
        <dbReference type="EMBL" id="KAF4036109.1"/>
    </source>
</evidence>
<dbReference type="EMBL" id="JAACNO010003155">
    <property type="protein sequence ID" value="KAF4128225.1"/>
    <property type="molecule type" value="Genomic_DNA"/>
</dbReference>
<keyword evidence="3" id="KW-1185">Reference proteome</keyword>
<evidence type="ECO:0000313" key="3">
    <source>
        <dbReference type="Proteomes" id="UP000602510"/>
    </source>
</evidence>
<comment type="caution">
    <text evidence="1">The sequence shown here is derived from an EMBL/GenBank/DDBJ whole genome shotgun (WGS) entry which is preliminary data.</text>
</comment>
<evidence type="ECO:0000313" key="2">
    <source>
        <dbReference type="EMBL" id="KAF4128225.1"/>
    </source>
</evidence>
<dbReference type="Proteomes" id="UP000602510">
    <property type="component" value="Unassembled WGS sequence"/>
</dbReference>
<reference evidence="1" key="1">
    <citation type="submission" date="2020-04" db="EMBL/GenBank/DDBJ databases">
        <title>Hybrid Assembly of Korean Phytophthora infestans isolates.</title>
        <authorList>
            <person name="Prokchorchik M."/>
            <person name="Lee Y."/>
            <person name="Seo J."/>
            <person name="Cho J.-H."/>
            <person name="Park Y.-E."/>
            <person name="Jang D.-C."/>
            <person name="Im J.-S."/>
            <person name="Choi J.-G."/>
            <person name="Park H.-J."/>
            <person name="Lee G.-B."/>
            <person name="Lee Y.-G."/>
            <person name="Hong S.-Y."/>
            <person name="Cho K."/>
            <person name="Sohn K.H."/>
        </authorList>
    </citation>
    <scope>NUCLEOTIDE SEQUENCE</scope>
    <source>
        <strain evidence="1">KR_1_A1</strain>
        <strain evidence="2">KR_2_A2</strain>
    </source>
</reference>
<proteinExistence type="predicted"/>
<protein>
    <submittedName>
        <fullName evidence="1">Uncharacterized protein</fullName>
    </submittedName>
</protein>